<evidence type="ECO:0000313" key="1">
    <source>
        <dbReference type="EMBL" id="CAE79351.1"/>
    </source>
</evidence>
<name>Q6MN01_BDEBA</name>
<gene>
    <name evidence="1" type="ordered locus">Bd1465</name>
</gene>
<proteinExistence type="predicted"/>
<protein>
    <submittedName>
        <fullName evidence="1">Uncharacterized protein</fullName>
    </submittedName>
</protein>
<evidence type="ECO:0000313" key="2">
    <source>
        <dbReference type="Proteomes" id="UP000008080"/>
    </source>
</evidence>
<dbReference type="AlphaFoldDB" id="Q6MN01"/>
<dbReference type="Proteomes" id="UP000008080">
    <property type="component" value="Chromosome"/>
</dbReference>
<reference evidence="1 2" key="1">
    <citation type="journal article" date="2004" name="Science">
        <title>A predator unmasked: life cycle of Bdellovibrio bacteriovorus from a genomic perspective.</title>
        <authorList>
            <person name="Rendulic S."/>
            <person name="Jagtap P."/>
            <person name="Rosinus A."/>
            <person name="Eppinger M."/>
            <person name="Baar C."/>
            <person name="Lanz C."/>
            <person name="Keller H."/>
            <person name="Lambert C."/>
            <person name="Evans K.J."/>
            <person name="Goesmann A."/>
            <person name="Meyer F."/>
            <person name="Sockett R.E."/>
            <person name="Schuster S.C."/>
        </authorList>
    </citation>
    <scope>NUCLEOTIDE SEQUENCE [LARGE SCALE GENOMIC DNA]</scope>
    <source>
        <strain evidence="2">ATCC 15356 / DSM 50701 / NCIMB 9529 / HD100</strain>
    </source>
</reference>
<accession>Q6MN01</accession>
<sequence>MSSNAGLALFITKLIGLFSYQLEIVCTPASLE</sequence>
<organism evidence="1 2">
    <name type="scientific">Bdellovibrio bacteriovorus (strain ATCC 15356 / DSM 50701 / NCIMB 9529 / HD100)</name>
    <dbReference type="NCBI Taxonomy" id="264462"/>
    <lineage>
        <taxon>Bacteria</taxon>
        <taxon>Pseudomonadati</taxon>
        <taxon>Bdellovibrionota</taxon>
        <taxon>Bdellovibrionia</taxon>
        <taxon>Bdellovibrionales</taxon>
        <taxon>Pseudobdellovibrionaceae</taxon>
        <taxon>Bdellovibrio</taxon>
    </lineage>
</organism>
<keyword evidence="2" id="KW-1185">Reference proteome</keyword>
<dbReference type="HOGENOM" id="CLU_3388237_0_0_7"/>
<dbReference type="EMBL" id="BX842649">
    <property type="protein sequence ID" value="CAE79351.1"/>
    <property type="molecule type" value="Genomic_DNA"/>
</dbReference>
<dbReference type="KEGG" id="bba:Bd1465"/>